<proteinExistence type="predicted"/>
<feature type="transmembrane region" description="Helical" evidence="1">
    <location>
        <begin position="29"/>
        <end position="48"/>
    </location>
</feature>
<keyword evidence="1" id="KW-0812">Transmembrane</keyword>
<dbReference type="EMBL" id="JBITGY010000005">
    <property type="protein sequence ID" value="MFI6499592.1"/>
    <property type="molecule type" value="Genomic_DNA"/>
</dbReference>
<evidence type="ECO:0000313" key="2">
    <source>
        <dbReference type="EMBL" id="MFI6499592.1"/>
    </source>
</evidence>
<feature type="transmembrane region" description="Helical" evidence="1">
    <location>
        <begin position="55"/>
        <end position="76"/>
    </location>
</feature>
<evidence type="ECO:0000313" key="3">
    <source>
        <dbReference type="Proteomes" id="UP001612741"/>
    </source>
</evidence>
<keyword evidence="1" id="KW-0472">Membrane</keyword>
<dbReference type="Proteomes" id="UP001612741">
    <property type="component" value="Unassembled WGS sequence"/>
</dbReference>
<feature type="transmembrane region" description="Helical" evidence="1">
    <location>
        <begin position="82"/>
        <end position="109"/>
    </location>
</feature>
<gene>
    <name evidence="2" type="ORF">ACIBG2_19550</name>
</gene>
<reference evidence="2 3" key="1">
    <citation type="submission" date="2024-10" db="EMBL/GenBank/DDBJ databases">
        <title>The Natural Products Discovery Center: Release of the First 8490 Sequenced Strains for Exploring Actinobacteria Biosynthetic Diversity.</title>
        <authorList>
            <person name="Kalkreuter E."/>
            <person name="Kautsar S.A."/>
            <person name="Yang D."/>
            <person name="Bader C.D."/>
            <person name="Teijaro C.N."/>
            <person name="Fluegel L."/>
            <person name="Davis C.M."/>
            <person name="Simpson J.R."/>
            <person name="Lauterbach L."/>
            <person name="Steele A.D."/>
            <person name="Gui C."/>
            <person name="Meng S."/>
            <person name="Li G."/>
            <person name="Viehrig K."/>
            <person name="Ye F."/>
            <person name="Su P."/>
            <person name="Kiefer A.F."/>
            <person name="Nichols A."/>
            <person name="Cepeda A.J."/>
            <person name="Yan W."/>
            <person name="Fan B."/>
            <person name="Jiang Y."/>
            <person name="Adhikari A."/>
            <person name="Zheng C.-J."/>
            <person name="Schuster L."/>
            <person name="Cowan T.M."/>
            <person name="Smanski M.J."/>
            <person name="Chevrette M.G."/>
            <person name="De Carvalho L.P.S."/>
            <person name="Shen B."/>
        </authorList>
    </citation>
    <scope>NUCLEOTIDE SEQUENCE [LARGE SCALE GENOMIC DNA]</scope>
    <source>
        <strain evidence="2 3">NPDC050545</strain>
    </source>
</reference>
<keyword evidence="1" id="KW-1133">Transmembrane helix</keyword>
<dbReference type="RefSeq" id="WP_397083005.1">
    <property type="nucleotide sequence ID" value="NZ_JBITGY010000005.1"/>
</dbReference>
<accession>A0ABW7YV77</accession>
<protein>
    <submittedName>
        <fullName evidence="2">Uncharacterized protein</fullName>
    </submittedName>
</protein>
<name>A0ABW7YV77_9ACTN</name>
<evidence type="ECO:0000256" key="1">
    <source>
        <dbReference type="SAM" id="Phobius"/>
    </source>
</evidence>
<keyword evidence="3" id="KW-1185">Reference proteome</keyword>
<organism evidence="2 3">
    <name type="scientific">Nonomuraea typhae</name>
    <dbReference type="NCBI Taxonomy" id="2603600"/>
    <lineage>
        <taxon>Bacteria</taxon>
        <taxon>Bacillati</taxon>
        <taxon>Actinomycetota</taxon>
        <taxon>Actinomycetes</taxon>
        <taxon>Streptosporangiales</taxon>
        <taxon>Streptosporangiaceae</taxon>
        <taxon>Nonomuraea</taxon>
    </lineage>
</organism>
<sequence length="135" mass="13508">MRFLIVGGFVTAVLSSAVAALLFPEPGARVAVVALLVGGYAMWGRSLVSALATGVTAWMFATGFLVNGLGVLSFSSDDLVRLAVLLGVGAAGHLLGAGPALVRALGGAIQAYAVRRRRSAAARPRAAGTPHAPGA</sequence>
<comment type="caution">
    <text evidence="2">The sequence shown here is derived from an EMBL/GenBank/DDBJ whole genome shotgun (WGS) entry which is preliminary data.</text>
</comment>